<evidence type="ECO:0000313" key="2">
    <source>
        <dbReference type="Proteomes" id="UP001164250"/>
    </source>
</evidence>
<dbReference type="EMBL" id="CM047903">
    <property type="protein sequence ID" value="KAJ0093884.1"/>
    <property type="molecule type" value="Genomic_DNA"/>
</dbReference>
<organism evidence="1 2">
    <name type="scientific">Pistacia atlantica</name>
    <dbReference type="NCBI Taxonomy" id="434234"/>
    <lineage>
        <taxon>Eukaryota</taxon>
        <taxon>Viridiplantae</taxon>
        <taxon>Streptophyta</taxon>
        <taxon>Embryophyta</taxon>
        <taxon>Tracheophyta</taxon>
        <taxon>Spermatophyta</taxon>
        <taxon>Magnoliopsida</taxon>
        <taxon>eudicotyledons</taxon>
        <taxon>Gunneridae</taxon>
        <taxon>Pentapetalae</taxon>
        <taxon>rosids</taxon>
        <taxon>malvids</taxon>
        <taxon>Sapindales</taxon>
        <taxon>Anacardiaceae</taxon>
        <taxon>Pistacia</taxon>
    </lineage>
</organism>
<keyword evidence="2" id="KW-1185">Reference proteome</keyword>
<dbReference type="Proteomes" id="UP001164250">
    <property type="component" value="Chromosome 7"/>
</dbReference>
<accession>A0ACC1B4N4</accession>
<name>A0ACC1B4N4_9ROSI</name>
<gene>
    <name evidence="1" type="ORF">Patl1_27111</name>
</gene>
<proteinExistence type="predicted"/>
<reference evidence="2" key="1">
    <citation type="journal article" date="2023" name="G3 (Bethesda)">
        <title>Genome assembly and association tests identify interacting loci associated with vigor, precocity, and sex in interspecific pistachio rootstocks.</title>
        <authorList>
            <person name="Palmer W."/>
            <person name="Jacygrad E."/>
            <person name="Sagayaradj S."/>
            <person name="Cavanaugh K."/>
            <person name="Han R."/>
            <person name="Bertier L."/>
            <person name="Beede B."/>
            <person name="Kafkas S."/>
            <person name="Golino D."/>
            <person name="Preece J."/>
            <person name="Michelmore R."/>
        </authorList>
    </citation>
    <scope>NUCLEOTIDE SEQUENCE [LARGE SCALE GENOMIC DNA]</scope>
</reference>
<comment type="caution">
    <text evidence="1">The sequence shown here is derived from an EMBL/GenBank/DDBJ whole genome shotgun (WGS) entry which is preliminary data.</text>
</comment>
<evidence type="ECO:0000313" key="1">
    <source>
        <dbReference type="EMBL" id="KAJ0093884.1"/>
    </source>
</evidence>
<sequence>MKLELLDDLQKAKGAGIRHICWSIISIFLLSVPVQVMLILILITKTSVVWYGSITVITLPIVPRLVRLLTLFAKAIPAPATFGLWLLKFFYSYVRWGQVSSVT</sequence>
<protein>
    <submittedName>
        <fullName evidence="1">Uncharacterized protein</fullName>
    </submittedName>
</protein>